<evidence type="ECO:0000313" key="3">
    <source>
        <dbReference type="Proteomes" id="UP000422569"/>
    </source>
</evidence>
<dbReference type="Proteomes" id="UP000422569">
    <property type="component" value="Plasmid unnamed2"/>
</dbReference>
<keyword evidence="1" id="KW-0472">Membrane</keyword>
<keyword evidence="1" id="KW-1133">Transmembrane helix</keyword>
<dbReference type="RefSeq" id="WP_016922128.1">
    <property type="nucleotide sequence ID" value="NZ_CP044333.1"/>
</dbReference>
<dbReference type="EMBL" id="CP044333">
    <property type="protein sequence ID" value="QGN00156.1"/>
    <property type="molecule type" value="Genomic_DNA"/>
</dbReference>
<organism evidence="2 3">
    <name type="scientific">Methylocystis parvus</name>
    <dbReference type="NCBI Taxonomy" id="134"/>
    <lineage>
        <taxon>Bacteria</taxon>
        <taxon>Pseudomonadati</taxon>
        <taxon>Pseudomonadota</taxon>
        <taxon>Alphaproteobacteria</taxon>
        <taxon>Hyphomicrobiales</taxon>
        <taxon>Methylocystaceae</taxon>
        <taxon>Methylocystis</taxon>
    </lineage>
</organism>
<reference evidence="2 3" key="1">
    <citation type="submission" date="2019-09" db="EMBL/GenBank/DDBJ databases">
        <title>Isolation and complete genome sequencing of Methylocystis species.</title>
        <authorList>
            <person name="Rumah B.L."/>
            <person name="Stead C.E."/>
            <person name="Stevens B.C."/>
            <person name="Minton N.P."/>
            <person name="Grosse-Honebrink A."/>
            <person name="Zhang Y."/>
        </authorList>
    </citation>
    <scope>NUCLEOTIDE SEQUENCE [LARGE SCALE GENOMIC DNA]</scope>
    <source>
        <strain evidence="2 3">BRCS2</strain>
        <plasmid evidence="2 3">unnamed2</plasmid>
    </source>
</reference>
<accession>A0A6B8MCP8</accession>
<dbReference type="GeneID" id="42571055"/>
<evidence type="ECO:0000256" key="1">
    <source>
        <dbReference type="SAM" id="Phobius"/>
    </source>
</evidence>
<sequence length="60" mass="6671">MALIEAWLLVALLAPTGETLQRLIPNRADLIRSHIDYLMMALLLFIFYGLCRLTGAAPAD</sequence>
<gene>
    <name evidence="2" type="ORF">F7D14_21545</name>
</gene>
<evidence type="ECO:0000313" key="2">
    <source>
        <dbReference type="EMBL" id="QGN00156.1"/>
    </source>
</evidence>
<protein>
    <submittedName>
        <fullName evidence="2">Uncharacterized protein</fullName>
    </submittedName>
</protein>
<geneLocation type="plasmid" evidence="2">
    <name>unnamed2</name>
</geneLocation>
<dbReference type="KEGG" id="mpar:F7D14_21545"/>
<keyword evidence="3" id="KW-1185">Reference proteome</keyword>
<keyword evidence="2" id="KW-0614">Plasmid</keyword>
<proteinExistence type="predicted"/>
<name>A0A6B8MCP8_9HYPH</name>
<feature type="transmembrane region" description="Helical" evidence="1">
    <location>
        <begin position="37"/>
        <end position="55"/>
    </location>
</feature>
<dbReference type="AlphaFoldDB" id="A0A6B8MCP8"/>
<keyword evidence="1" id="KW-0812">Transmembrane</keyword>